<dbReference type="WBParaSite" id="HPLM_0000543401-mRNA-1">
    <property type="protein sequence ID" value="HPLM_0000543401-mRNA-1"/>
    <property type="gene ID" value="HPLM_0000543401"/>
</dbReference>
<feature type="region of interest" description="Disordered" evidence="1">
    <location>
        <begin position="32"/>
        <end position="66"/>
    </location>
</feature>
<sequence>MPSHLRSGDADVCISVMDPIVMPLHEDRWSRASRASGMLEEHQPAPPEESMIEETRDDAPGSITSR</sequence>
<evidence type="ECO:0000313" key="4">
    <source>
        <dbReference type="WBParaSite" id="HPLM_0000543401-mRNA-1"/>
    </source>
</evidence>
<evidence type="ECO:0000313" key="2">
    <source>
        <dbReference type="EMBL" id="VDO25948.1"/>
    </source>
</evidence>
<gene>
    <name evidence="2" type="ORF">HPLM_LOCUS5426</name>
</gene>
<dbReference type="Proteomes" id="UP000268014">
    <property type="component" value="Unassembled WGS sequence"/>
</dbReference>
<proteinExistence type="predicted"/>
<dbReference type="AlphaFoldDB" id="A0A0N4W5Z7"/>
<evidence type="ECO:0000256" key="1">
    <source>
        <dbReference type="SAM" id="MobiDB-lite"/>
    </source>
</evidence>
<reference evidence="4" key="1">
    <citation type="submission" date="2017-02" db="UniProtKB">
        <authorList>
            <consortium name="WormBaseParasite"/>
        </authorList>
    </citation>
    <scope>IDENTIFICATION</scope>
</reference>
<name>A0A0N4W5Z7_HAEPC</name>
<evidence type="ECO:0000313" key="3">
    <source>
        <dbReference type="Proteomes" id="UP000268014"/>
    </source>
</evidence>
<reference evidence="2 3" key="2">
    <citation type="submission" date="2018-11" db="EMBL/GenBank/DDBJ databases">
        <authorList>
            <consortium name="Pathogen Informatics"/>
        </authorList>
    </citation>
    <scope>NUCLEOTIDE SEQUENCE [LARGE SCALE GENOMIC DNA]</scope>
    <source>
        <strain evidence="2 3">MHpl1</strain>
    </source>
</reference>
<accession>A0A0N4W5Z7</accession>
<dbReference type="EMBL" id="UZAF01016335">
    <property type="protein sequence ID" value="VDO25948.1"/>
    <property type="molecule type" value="Genomic_DNA"/>
</dbReference>
<organism evidence="4">
    <name type="scientific">Haemonchus placei</name>
    <name type="common">Barber's pole worm</name>
    <dbReference type="NCBI Taxonomy" id="6290"/>
    <lineage>
        <taxon>Eukaryota</taxon>
        <taxon>Metazoa</taxon>
        <taxon>Ecdysozoa</taxon>
        <taxon>Nematoda</taxon>
        <taxon>Chromadorea</taxon>
        <taxon>Rhabditida</taxon>
        <taxon>Rhabditina</taxon>
        <taxon>Rhabditomorpha</taxon>
        <taxon>Strongyloidea</taxon>
        <taxon>Trichostrongylidae</taxon>
        <taxon>Haemonchus</taxon>
    </lineage>
</organism>
<protein>
    <submittedName>
        <fullName evidence="2 4">Uncharacterized protein</fullName>
    </submittedName>
</protein>
<keyword evidence="3" id="KW-1185">Reference proteome</keyword>